<name>A0A8X7NJ76_CANPA</name>
<dbReference type="Proteomes" id="UP000590412">
    <property type="component" value="Unassembled WGS sequence"/>
</dbReference>
<reference evidence="1" key="1">
    <citation type="submission" date="2020-03" db="EMBL/GenBank/DDBJ databases">
        <title>FDA dAtabase for Regulatory Grade micrObial Sequences (FDA-ARGOS): Supporting development and validation of Infectious Disease Dx tests.</title>
        <authorList>
            <person name="Campos J."/>
            <person name="Goldberg B."/>
            <person name="Tallon L."/>
            <person name="Sadzewicz L."/>
            <person name="Vavikolanu K."/>
            <person name="Mehta A."/>
            <person name="Aluvathingal J."/>
            <person name="Nadendla S."/>
            <person name="Nandy P."/>
            <person name="Geyer C."/>
            <person name="Yan Y."/>
            <person name="Sichtig H."/>
        </authorList>
    </citation>
    <scope>NUCLEOTIDE SEQUENCE [LARGE SCALE GENOMIC DNA]</scope>
    <source>
        <strain evidence="1">FDAARGOS_652</strain>
    </source>
</reference>
<dbReference type="InterPro" id="IPR036523">
    <property type="entry name" value="SurE-like_sf"/>
</dbReference>
<evidence type="ECO:0000313" key="2">
    <source>
        <dbReference type="Proteomes" id="UP000590412"/>
    </source>
</evidence>
<dbReference type="GO" id="GO:0016787">
    <property type="term" value="F:hydrolase activity"/>
    <property type="evidence" value="ECO:0007669"/>
    <property type="project" value="InterPro"/>
</dbReference>
<dbReference type="OrthoDB" id="4018688at2759"/>
<dbReference type="Gene3D" id="3.40.1210.10">
    <property type="entry name" value="Survival protein SurE-like phosphatase/nucleotidase"/>
    <property type="match status" value="1"/>
</dbReference>
<dbReference type="EMBL" id="JABWAB010000007">
    <property type="protein sequence ID" value="KAF6047143.1"/>
    <property type="molecule type" value="Genomic_DNA"/>
</dbReference>
<dbReference type="SUPFAM" id="SSF64167">
    <property type="entry name" value="SurE-like"/>
    <property type="match status" value="1"/>
</dbReference>
<evidence type="ECO:0000313" key="1">
    <source>
        <dbReference type="EMBL" id="KAF6047143.1"/>
    </source>
</evidence>
<proteinExistence type="predicted"/>
<protein>
    <recommendedName>
        <fullName evidence="3">Survival protein SurE-like phosphatase/nucleotidase domain-containing protein</fullName>
    </recommendedName>
</protein>
<accession>A0A8X7NJ76</accession>
<comment type="caution">
    <text evidence="1">The sequence shown here is derived from an EMBL/GenBank/DDBJ whole genome shotgun (WGS) entry which is preliminary data.</text>
</comment>
<dbReference type="AlphaFoldDB" id="A0A8X7NJ76"/>
<sequence>MRLIASKLIFQCIITTTFSLNILLTSIDDWTSKDVRFLQSHLQQHGHNVVLIAPLYQQNMNLPLPSKFTPGIKDIKDGGEYGHLLPVHQKYYTKLSNDNQKRAKQVVFEDDVLKEEVAKEEADLVLNNQYGQDPSNHNAWYINCDAVNALNIAMNLLIPKHYPEFDIDLVIIGPNEGLHHQQVITSMINQVNAEKVDAIAVSTQDYHQVYYQDEKYFRTAFGDVDFQLSNSNVYTKNVKMIDRHVVSLVNKFTQLGSSNNAKLDGSVSTIGLHFQFPSMNFRHAFCQTSPTTDLDYQVMISDKKSPKIHESEVDIPVIDFEMELNGQIVEVIEDVESSRDHASFKFKNDDVDKVLSRNKKQRDATGNHHIVLDETSKSIDYVLSNCNVAVTTIGFIDSNKLKKLLLN</sequence>
<organism evidence="1 2">
    <name type="scientific">Candida parapsilosis</name>
    <name type="common">Yeast</name>
    <dbReference type="NCBI Taxonomy" id="5480"/>
    <lineage>
        <taxon>Eukaryota</taxon>
        <taxon>Fungi</taxon>
        <taxon>Dikarya</taxon>
        <taxon>Ascomycota</taxon>
        <taxon>Saccharomycotina</taxon>
        <taxon>Pichiomycetes</taxon>
        <taxon>Debaryomycetaceae</taxon>
        <taxon>Candida/Lodderomyces clade</taxon>
        <taxon>Candida</taxon>
    </lineage>
</organism>
<evidence type="ECO:0008006" key="3">
    <source>
        <dbReference type="Google" id="ProtNLM"/>
    </source>
</evidence>
<gene>
    <name evidence="1" type="ORF">FOB60_004679</name>
</gene>